<comment type="similarity">
    <text evidence="2">Belongs to the NAD(P)-dependent epimerase/dehydratase family. Dihydroflavonol-4-reductase subfamily.</text>
</comment>
<feature type="domain" description="NAD-dependent epimerase/dehydratase" evidence="3">
    <location>
        <begin position="19"/>
        <end position="253"/>
    </location>
</feature>
<reference evidence="4 5" key="1">
    <citation type="submission" date="2016-03" db="EMBL/GenBank/DDBJ databases">
        <title>Comparative genomics of 54 Lactobacillus plantarum strains reveals genomic uncoupling from niche constraints.</title>
        <authorList>
            <person name="Martino M.E."/>
        </authorList>
    </citation>
    <scope>NUCLEOTIDE SEQUENCE [LARGE SCALE GENOMIC DNA]</scope>
    <source>
        <strain evidence="4 5">19.1</strain>
    </source>
</reference>
<dbReference type="PANTHER" id="PTHR10366">
    <property type="entry name" value="NAD DEPENDENT EPIMERASE/DEHYDRATASE"/>
    <property type="match status" value="1"/>
</dbReference>
<dbReference type="GO" id="GO:0016616">
    <property type="term" value="F:oxidoreductase activity, acting on the CH-OH group of donors, NAD or NADP as acceptor"/>
    <property type="evidence" value="ECO:0007669"/>
    <property type="project" value="TreeGrafter"/>
</dbReference>
<keyword evidence="1" id="KW-0560">Oxidoreductase</keyword>
<dbReference type="EMBL" id="LUXM01000025">
    <property type="protein sequence ID" value="KZU95720.1"/>
    <property type="molecule type" value="Genomic_DNA"/>
</dbReference>
<dbReference type="InterPro" id="IPR001509">
    <property type="entry name" value="Epimerase_deHydtase"/>
</dbReference>
<sequence length="352" mass="37881">MMEKTTNIPGELNMNKSLVLVTGGNGFLASHIIKQLLTAGYPVRATLRSLDKAAGVKQTLAGTPNLDRLTFVALDLTQDQGWAEAMRDVTYVMSVAAPVFVNQGQASDEVTSAAKVGTIRVLKAATAAGVKRVVMTANLGAVGFSRLDHDHPVTEVDWTREDQPGLSLYEKSKLVAEEAGWAYCKAHADSPEFTTVNAGAMLGPSLNGHVTGSYNLVSRILTGQMMPNLKVNVIDVRDVADLEVRAMTAPAAANQRFLAVAATPISMWDLKTLIQEQRPQLAAGLTKHLIPDWFVRGLAPFSGQLRESSLMIRINHEVSTQKAQQLLGWQARSADTAVLAAVDTLVKNGLNK</sequence>
<evidence type="ECO:0000256" key="2">
    <source>
        <dbReference type="ARBA" id="ARBA00023445"/>
    </source>
</evidence>
<organism evidence="4 5">
    <name type="scientific">Lactiplantibacillus plantarum</name>
    <name type="common">Lactobacillus plantarum</name>
    <dbReference type="NCBI Taxonomy" id="1590"/>
    <lineage>
        <taxon>Bacteria</taxon>
        <taxon>Bacillati</taxon>
        <taxon>Bacillota</taxon>
        <taxon>Bacilli</taxon>
        <taxon>Lactobacillales</taxon>
        <taxon>Lactobacillaceae</taxon>
        <taxon>Lactiplantibacillus</taxon>
    </lineage>
</organism>
<protein>
    <recommendedName>
        <fullName evidence="3">NAD-dependent epimerase/dehydratase domain-containing protein</fullName>
    </recommendedName>
</protein>
<accession>A0A162HI09</accession>
<evidence type="ECO:0000256" key="1">
    <source>
        <dbReference type="ARBA" id="ARBA00023002"/>
    </source>
</evidence>
<gene>
    <name evidence="4" type="ORF">Lp19_1309</name>
</gene>
<dbReference type="AlphaFoldDB" id="A0A162HI09"/>
<dbReference type="SUPFAM" id="SSF51735">
    <property type="entry name" value="NAD(P)-binding Rossmann-fold domains"/>
    <property type="match status" value="1"/>
</dbReference>
<evidence type="ECO:0000313" key="5">
    <source>
        <dbReference type="Proteomes" id="UP000076882"/>
    </source>
</evidence>
<name>A0A162HI09_LACPN</name>
<proteinExistence type="inferred from homology"/>
<dbReference type="InterPro" id="IPR050425">
    <property type="entry name" value="NAD(P)_dehydrat-like"/>
</dbReference>
<dbReference type="CDD" id="cd05227">
    <property type="entry name" value="AR_SDR_e"/>
    <property type="match status" value="1"/>
</dbReference>
<dbReference type="Gene3D" id="3.40.50.720">
    <property type="entry name" value="NAD(P)-binding Rossmann-like Domain"/>
    <property type="match status" value="1"/>
</dbReference>
<dbReference type="PANTHER" id="PTHR10366:SF564">
    <property type="entry name" value="STEROL-4-ALPHA-CARBOXYLATE 3-DEHYDROGENASE, DECARBOXYLATING"/>
    <property type="match status" value="1"/>
</dbReference>
<dbReference type="InterPro" id="IPR036291">
    <property type="entry name" value="NAD(P)-bd_dom_sf"/>
</dbReference>
<evidence type="ECO:0000313" key="4">
    <source>
        <dbReference type="EMBL" id="KZU95720.1"/>
    </source>
</evidence>
<comment type="caution">
    <text evidence="4">The sequence shown here is derived from an EMBL/GenBank/DDBJ whole genome shotgun (WGS) entry which is preliminary data.</text>
</comment>
<dbReference type="Proteomes" id="UP000076882">
    <property type="component" value="Unassembled WGS sequence"/>
</dbReference>
<dbReference type="Pfam" id="PF01370">
    <property type="entry name" value="Epimerase"/>
    <property type="match status" value="1"/>
</dbReference>
<dbReference type="PATRIC" id="fig|1590.142.peg.2704"/>
<evidence type="ECO:0000259" key="3">
    <source>
        <dbReference type="Pfam" id="PF01370"/>
    </source>
</evidence>